<dbReference type="STRING" id="203124.Tery_3674"/>
<dbReference type="GO" id="GO:0005886">
    <property type="term" value="C:plasma membrane"/>
    <property type="evidence" value="ECO:0007669"/>
    <property type="project" value="UniProtKB-SubCell"/>
</dbReference>
<keyword evidence="4 7" id="KW-0732">Signal</keyword>
<organism evidence="9">
    <name type="scientific">Trichodesmium erythraeum (strain IMS101)</name>
    <dbReference type="NCBI Taxonomy" id="203124"/>
    <lineage>
        <taxon>Bacteria</taxon>
        <taxon>Bacillati</taxon>
        <taxon>Cyanobacteriota</taxon>
        <taxon>Cyanophyceae</taxon>
        <taxon>Oscillatoriophycideae</taxon>
        <taxon>Oscillatoriales</taxon>
        <taxon>Microcoleaceae</taxon>
        <taxon>Trichodesmium</taxon>
    </lineage>
</organism>
<evidence type="ECO:0000256" key="3">
    <source>
        <dbReference type="ARBA" id="ARBA00022475"/>
    </source>
</evidence>
<dbReference type="CDD" id="cd06304">
    <property type="entry name" value="PBP1_BmpA_Med_PnrA-like"/>
    <property type="match status" value="1"/>
</dbReference>
<dbReference type="AlphaFoldDB" id="Q10YD9"/>
<evidence type="ECO:0000256" key="7">
    <source>
        <dbReference type="SAM" id="SignalP"/>
    </source>
</evidence>
<dbReference type="OrthoDB" id="9769871at2"/>
<evidence type="ECO:0000259" key="8">
    <source>
        <dbReference type="Pfam" id="PF02608"/>
    </source>
</evidence>
<dbReference type="EMBL" id="CP000393">
    <property type="protein sequence ID" value="ABG52735.1"/>
    <property type="molecule type" value="Genomic_DNA"/>
</dbReference>
<evidence type="ECO:0000256" key="5">
    <source>
        <dbReference type="ARBA" id="ARBA00023136"/>
    </source>
</evidence>
<evidence type="ECO:0000313" key="9">
    <source>
        <dbReference type="EMBL" id="ABG52735.1"/>
    </source>
</evidence>
<dbReference type="Pfam" id="PF02608">
    <property type="entry name" value="Bmp"/>
    <property type="match status" value="1"/>
</dbReference>
<name>Q10YD9_TRIEI</name>
<evidence type="ECO:0000256" key="2">
    <source>
        <dbReference type="ARBA" id="ARBA00008610"/>
    </source>
</evidence>
<protein>
    <submittedName>
        <fullName evidence="9">Basic membrane lipoprotein</fullName>
    </submittedName>
</protein>
<sequence length="355" mass="38170">MNKKLNRRSFLGYMSTALAISFLLKACTNSASKTTENSDNNFIYSGSSSETFKIAIALPGVITDGGWNQSGYEGVKKAAEKLNAEMIYVENVVQADQTETISDFARKGYNLVIGHGGQFDAAIEQIASQFPGTFFLGVNGNIAGENYASVTTNYFQVGYLAGVVAGLMTETNKVAYLTGLSFKGTNLQGRAFELGAKSVNSIVEVVISYTGDFNDIAKGKEAALALISTGVDVIYHLLDNAAPAVLQTAQEQGIYAVGNTTDQLDIAPKAVLTSAVQNVGEAIAYIANLAKNNQLKGEKYILGIENPEITKLGRFNNIVPDKIKQIVEKSQQKILTGKLQFEDCSENGEEQVCFK</sequence>
<feature type="signal peptide" evidence="7">
    <location>
        <begin position="1"/>
        <end position="26"/>
    </location>
</feature>
<dbReference type="InterPro" id="IPR050957">
    <property type="entry name" value="BMP_lipoprotein"/>
</dbReference>
<accession>Q10YD9</accession>
<dbReference type="HOGENOM" id="CLU_038813_1_1_3"/>
<keyword evidence="3" id="KW-1003">Cell membrane</keyword>
<evidence type="ECO:0000256" key="6">
    <source>
        <dbReference type="ARBA" id="ARBA00023288"/>
    </source>
</evidence>
<feature type="domain" description="ABC transporter substrate-binding protein PnrA-like" evidence="8">
    <location>
        <begin position="53"/>
        <end position="335"/>
    </location>
</feature>
<dbReference type="PANTHER" id="PTHR34296:SF2">
    <property type="entry name" value="ABC TRANSPORTER GUANOSINE-BINDING PROTEIN NUPN"/>
    <property type="match status" value="1"/>
</dbReference>
<dbReference type="KEGG" id="ter:Tery_3674"/>
<feature type="chain" id="PRO_5004179910" evidence="7">
    <location>
        <begin position="27"/>
        <end position="355"/>
    </location>
</feature>
<dbReference type="SUPFAM" id="SSF53822">
    <property type="entry name" value="Periplasmic binding protein-like I"/>
    <property type="match status" value="1"/>
</dbReference>
<dbReference type="PANTHER" id="PTHR34296">
    <property type="entry name" value="TRANSCRIPTIONAL ACTIVATOR PROTEIN MED"/>
    <property type="match status" value="1"/>
</dbReference>
<dbReference type="Gene3D" id="3.40.50.2300">
    <property type="match status" value="2"/>
</dbReference>
<keyword evidence="5" id="KW-0472">Membrane</keyword>
<dbReference type="RefSeq" id="WP_011613067.1">
    <property type="nucleotide sequence ID" value="NC_008312.1"/>
</dbReference>
<evidence type="ECO:0000256" key="1">
    <source>
        <dbReference type="ARBA" id="ARBA00004193"/>
    </source>
</evidence>
<dbReference type="InterPro" id="IPR028082">
    <property type="entry name" value="Peripla_BP_I"/>
</dbReference>
<evidence type="ECO:0000256" key="4">
    <source>
        <dbReference type="ARBA" id="ARBA00022729"/>
    </source>
</evidence>
<gene>
    <name evidence="9" type="ordered locus">Tery_3674</name>
</gene>
<keyword evidence="6 9" id="KW-0449">Lipoprotein</keyword>
<proteinExistence type="inferred from homology"/>
<dbReference type="eggNOG" id="COG1744">
    <property type="taxonomic scope" value="Bacteria"/>
</dbReference>
<reference evidence="9" key="1">
    <citation type="submission" date="2006-06" db="EMBL/GenBank/DDBJ databases">
        <title>Complete sequence of Trichodesmium erythraeum IMS101.</title>
        <authorList>
            <consortium name="US DOE Joint Genome Institute"/>
            <person name="Copeland A."/>
            <person name="Lucas S."/>
            <person name="Lapidus A."/>
            <person name="Barry K."/>
            <person name="Detter J.C."/>
            <person name="Glavina del Rio T."/>
            <person name="Hammon N."/>
            <person name="Israni S."/>
            <person name="Dalin E."/>
            <person name="Tice H."/>
            <person name="Pitluck S."/>
            <person name="Kiss H."/>
            <person name="Munk A.C."/>
            <person name="Brettin T."/>
            <person name="Bruce D."/>
            <person name="Han C."/>
            <person name="Tapia R."/>
            <person name="Gilna P."/>
            <person name="Schmutz J."/>
            <person name="Larimer F."/>
            <person name="Land M."/>
            <person name="Hauser L."/>
            <person name="Kyrpides N."/>
            <person name="Kim E."/>
            <person name="Richardson P."/>
        </authorList>
    </citation>
    <scope>NUCLEOTIDE SEQUENCE [LARGE SCALE GENOMIC DNA]</scope>
    <source>
        <strain evidence="9">IMS101</strain>
    </source>
</reference>
<comment type="similarity">
    <text evidence="2">Belongs to the BMP lipoprotein family.</text>
</comment>
<comment type="subcellular location">
    <subcellularLocation>
        <location evidence="1">Cell membrane</location>
        <topology evidence="1">Lipid-anchor</topology>
    </subcellularLocation>
</comment>
<dbReference type="InterPro" id="IPR003760">
    <property type="entry name" value="PnrA-like"/>
</dbReference>